<evidence type="ECO:0000313" key="1">
    <source>
        <dbReference type="EMBL" id="MFC7189489.1"/>
    </source>
</evidence>
<evidence type="ECO:0000313" key="2">
    <source>
        <dbReference type="Proteomes" id="UP001596417"/>
    </source>
</evidence>
<comment type="caution">
    <text evidence="1">The sequence shown here is derived from an EMBL/GenBank/DDBJ whole genome shotgun (WGS) entry which is preliminary data.</text>
</comment>
<dbReference type="InterPro" id="IPR015955">
    <property type="entry name" value="Lactate_DH/Glyco_Ohase_4_C"/>
</dbReference>
<protein>
    <submittedName>
        <fullName evidence="1">Uncharacterized protein</fullName>
    </submittedName>
</protein>
<name>A0ABD5YJK6_9EURY</name>
<accession>A0ABD5YJK6</accession>
<dbReference type="AlphaFoldDB" id="A0ABD5YJK6"/>
<dbReference type="Gene3D" id="3.90.110.10">
    <property type="entry name" value="Lactate dehydrogenase/glycoside hydrolase, family 4, C-terminal"/>
    <property type="match status" value="1"/>
</dbReference>
<dbReference type="Proteomes" id="UP001596417">
    <property type="component" value="Unassembled WGS sequence"/>
</dbReference>
<proteinExistence type="predicted"/>
<sequence length="48" mass="5219">MEHDQDAIRQAIKLDPLTAAACTLSEIDDMVDDLLAANADYLSAELLD</sequence>
<dbReference type="EMBL" id="JBHTAX010000001">
    <property type="protein sequence ID" value="MFC7189489.1"/>
    <property type="molecule type" value="Genomic_DNA"/>
</dbReference>
<dbReference type="SUPFAM" id="SSF56327">
    <property type="entry name" value="LDH C-terminal domain-like"/>
    <property type="match status" value="1"/>
</dbReference>
<keyword evidence="2" id="KW-1185">Reference proteome</keyword>
<organism evidence="1 2">
    <name type="scientific">Halocatena marina</name>
    <dbReference type="NCBI Taxonomy" id="2934937"/>
    <lineage>
        <taxon>Archaea</taxon>
        <taxon>Methanobacteriati</taxon>
        <taxon>Methanobacteriota</taxon>
        <taxon>Stenosarchaea group</taxon>
        <taxon>Halobacteria</taxon>
        <taxon>Halobacteriales</taxon>
        <taxon>Natronomonadaceae</taxon>
        <taxon>Halocatena</taxon>
    </lineage>
</organism>
<gene>
    <name evidence="1" type="ORF">ACFQL7_06245</name>
</gene>
<dbReference type="RefSeq" id="WP_390206599.1">
    <property type="nucleotide sequence ID" value="NZ_JBHTAX010000001.1"/>
</dbReference>
<reference evidence="1 2" key="1">
    <citation type="journal article" date="2019" name="Int. J. Syst. Evol. Microbiol.">
        <title>The Global Catalogue of Microorganisms (GCM) 10K type strain sequencing project: providing services to taxonomists for standard genome sequencing and annotation.</title>
        <authorList>
            <consortium name="The Broad Institute Genomics Platform"/>
            <consortium name="The Broad Institute Genome Sequencing Center for Infectious Disease"/>
            <person name="Wu L."/>
            <person name="Ma J."/>
        </authorList>
    </citation>
    <scope>NUCLEOTIDE SEQUENCE [LARGE SCALE GENOMIC DNA]</scope>
    <source>
        <strain evidence="1 2">RDMS1</strain>
    </source>
</reference>